<dbReference type="Proteomes" id="UP000606870">
    <property type="component" value="Unassembled WGS sequence"/>
</dbReference>
<organism evidence="1 2">
    <name type="scientific">Megasphaera hominis</name>
    <dbReference type="NCBI Taxonomy" id="159836"/>
    <lineage>
        <taxon>Bacteria</taxon>
        <taxon>Bacillati</taxon>
        <taxon>Bacillota</taxon>
        <taxon>Negativicutes</taxon>
        <taxon>Veillonellales</taxon>
        <taxon>Veillonellaceae</taxon>
        <taxon>Megasphaera</taxon>
    </lineage>
</organism>
<dbReference type="RefSeq" id="WP_186504553.1">
    <property type="nucleotide sequence ID" value="NZ_JACOGK010000059.1"/>
</dbReference>
<comment type="caution">
    <text evidence="1">The sequence shown here is derived from an EMBL/GenBank/DDBJ whole genome shotgun (WGS) entry which is preliminary data.</text>
</comment>
<accession>A0ABR6VLD0</accession>
<keyword evidence="2" id="KW-1185">Reference proteome</keyword>
<dbReference type="Pfam" id="PF08238">
    <property type="entry name" value="Sel1"/>
    <property type="match status" value="3"/>
</dbReference>
<proteinExistence type="predicted"/>
<sequence>MYYKGEGTEPDLMASFDWVQAAAAQGEPNACLLLGLSYLSTDERYSRYVVQNHDRAVAYFKEAAAGGNLSGMSTYGIAKVMNRTCAEDAYEGLQYMETAYRLGDKNIGDILALVKRDSALGVPKVN</sequence>
<dbReference type="SUPFAM" id="SSF81901">
    <property type="entry name" value="HCP-like"/>
    <property type="match status" value="1"/>
</dbReference>
<dbReference type="Gene3D" id="1.25.40.10">
    <property type="entry name" value="Tetratricopeptide repeat domain"/>
    <property type="match status" value="1"/>
</dbReference>
<reference evidence="1 2" key="1">
    <citation type="submission" date="2020-08" db="EMBL/GenBank/DDBJ databases">
        <authorList>
            <person name="Liu C."/>
            <person name="Sun Q."/>
        </authorList>
    </citation>
    <scope>NUCLEOTIDE SEQUENCE [LARGE SCALE GENOMIC DNA]</scope>
    <source>
        <strain evidence="1 2">NSJ-59</strain>
    </source>
</reference>
<evidence type="ECO:0000313" key="1">
    <source>
        <dbReference type="EMBL" id="MBC3537988.1"/>
    </source>
</evidence>
<protein>
    <submittedName>
        <fullName evidence="1">Sel1 repeat family protein</fullName>
    </submittedName>
</protein>
<name>A0ABR6VLD0_9FIRM</name>
<evidence type="ECO:0000313" key="2">
    <source>
        <dbReference type="Proteomes" id="UP000606870"/>
    </source>
</evidence>
<gene>
    <name evidence="1" type="ORF">H8J70_12135</name>
</gene>
<dbReference type="InterPro" id="IPR011990">
    <property type="entry name" value="TPR-like_helical_dom_sf"/>
</dbReference>
<dbReference type="InterPro" id="IPR006597">
    <property type="entry name" value="Sel1-like"/>
</dbReference>
<dbReference type="EMBL" id="JACOGK010000059">
    <property type="protein sequence ID" value="MBC3537988.1"/>
    <property type="molecule type" value="Genomic_DNA"/>
</dbReference>